<comment type="similarity">
    <text evidence="1">Belongs to the Mediator complex subunit 25 family.</text>
</comment>
<evidence type="ECO:0000313" key="6">
    <source>
        <dbReference type="Proteomes" id="UP001189122"/>
    </source>
</evidence>
<proteinExistence type="inferred from homology"/>
<dbReference type="Pfam" id="PF11265">
    <property type="entry name" value="Med25_VWA"/>
    <property type="match status" value="1"/>
</dbReference>
<feature type="transmembrane region" description="Helical" evidence="3">
    <location>
        <begin position="41"/>
        <end position="66"/>
    </location>
</feature>
<dbReference type="GO" id="GO:0045944">
    <property type="term" value="P:positive regulation of transcription by RNA polymerase II"/>
    <property type="evidence" value="ECO:0007669"/>
    <property type="project" value="TreeGrafter"/>
</dbReference>
<dbReference type="AlphaFoldDB" id="A0A7I8ITE1"/>
<evidence type="ECO:0000313" key="5">
    <source>
        <dbReference type="EMBL" id="CAA2621583.1"/>
    </source>
</evidence>
<sequence length="663" mass="70551">MAEKQLILVVEGTAAMGHFWQSIVTDYLDKIIRLASYSSSLLFFSFLFPLSLSFLLVVLHISYYYYLESFCRRALWKLSSANVELALVTYNTHGPYSACVVQRSGWTKDVDSFLQWMTSIPFCGGGFNDAAISEGLAEALMMFSGISNANQSQQNLDTRKHCILLAASNPHPLPTPVYRPLSRSIEQNESAVTQLEACLADAETVAKAFAECSISFSVISPKQLPKLRSIYNAGKQNPRSSDPSIDNAKNPQFLVLLAENFMEARSALSRPGISNLQTNQGLAKLDGPPFLYLANVPGLNRQPVSANPPAGTVKMEPTTVPSVTSGPAFSHVPSIPFSTSQGIPTLVTSPASQEINSSGDSVQEFKPVVNSQSSRPLGPAPANVNILNTLSQVRLNSATIAGGNSIGLQNIGATPMAMHMSNMISNGMGSSALTGIPSVAGSGPLMATAQVSQSSGLGSFTSATSGISGNSNIGMSSSLANLQGPLGMTQPISAVGQGSLTSGSQMSQSGITMNQNVMSGLGPNVSSGSGTMIPTPGMMPQQVQPGLHSLGATNNSSVNMPLPQNVSGAQQQQSKYVKIWEGDLSGQRQGQPMLICKLEVCSPLMINFGKMFFFVSSLGRKLIATYVLDQLVVDFDLHKLDDFFPFILNADVKWMTFSLSILV</sequence>
<dbReference type="EMBL" id="LR743593">
    <property type="protein sequence ID" value="CAA2621583.1"/>
    <property type="molecule type" value="Genomic_DNA"/>
</dbReference>
<keyword evidence="3" id="KW-1133">Transmembrane helix</keyword>
<evidence type="ECO:0000256" key="3">
    <source>
        <dbReference type="SAM" id="Phobius"/>
    </source>
</evidence>
<keyword evidence="3" id="KW-0812">Transmembrane</keyword>
<protein>
    <recommendedName>
        <fullName evidence="2">Mediator of RNA polymerase II transcription subunit 25</fullName>
    </recommendedName>
</protein>
<dbReference type="Proteomes" id="UP001189122">
    <property type="component" value="Unassembled WGS sequence"/>
</dbReference>
<dbReference type="EMBL" id="CACRZD030000006">
    <property type="protein sequence ID" value="CAA6661274.1"/>
    <property type="molecule type" value="Genomic_DNA"/>
</dbReference>
<keyword evidence="6" id="KW-1185">Reference proteome</keyword>
<dbReference type="PANTHER" id="PTHR12433">
    <property type="entry name" value="MEDIATOR OF RNA POLYMERASE II TRANSCRIPTION SUBUNIT 25"/>
    <property type="match status" value="1"/>
</dbReference>
<evidence type="ECO:0000256" key="2">
    <source>
        <dbReference type="ARBA" id="ARBA00019694"/>
    </source>
</evidence>
<evidence type="ECO:0000259" key="4">
    <source>
        <dbReference type="Pfam" id="PF11265"/>
    </source>
</evidence>
<organism evidence="5">
    <name type="scientific">Spirodela intermedia</name>
    <name type="common">Intermediate duckweed</name>
    <dbReference type="NCBI Taxonomy" id="51605"/>
    <lineage>
        <taxon>Eukaryota</taxon>
        <taxon>Viridiplantae</taxon>
        <taxon>Streptophyta</taxon>
        <taxon>Embryophyta</taxon>
        <taxon>Tracheophyta</taxon>
        <taxon>Spermatophyta</taxon>
        <taxon>Magnoliopsida</taxon>
        <taxon>Liliopsida</taxon>
        <taxon>Araceae</taxon>
        <taxon>Lemnoideae</taxon>
        <taxon>Spirodela</taxon>
    </lineage>
</organism>
<dbReference type="GO" id="GO:0016592">
    <property type="term" value="C:mediator complex"/>
    <property type="evidence" value="ECO:0007669"/>
    <property type="project" value="TreeGrafter"/>
</dbReference>
<dbReference type="GO" id="GO:0005667">
    <property type="term" value="C:transcription regulator complex"/>
    <property type="evidence" value="ECO:0007669"/>
    <property type="project" value="TreeGrafter"/>
</dbReference>
<evidence type="ECO:0000256" key="1">
    <source>
        <dbReference type="ARBA" id="ARBA00009102"/>
    </source>
</evidence>
<dbReference type="InterPro" id="IPR021419">
    <property type="entry name" value="Mediator_Med25_VWA"/>
</dbReference>
<name>A0A7I8ITE1_SPIIN</name>
<feature type="domain" description="Mediator of RNA polymerase II transcription subunit 25 von Willebrand factor type A" evidence="4">
    <location>
        <begin position="81"/>
        <end position="259"/>
    </location>
</feature>
<gene>
    <name evidence="5" type="ORF">SI7747_06007671</name>
</gene>
<reference evidence="5 6" key="1">
    <citation type="submission" date="2019-12" db="EMBL/GenBank/DDBJ databases">
        <authorList>
            <person name="Scholz U."/>
            <person name="Mascher M."/>
            <person name="Fiebig A."/>
        </authorList>
    </citation>
    <scope>NUCLEOTIDE SEQUENCE</scope>
</reference>
<accession>A0A7I8ITE1</accession>
<dbReference type="PANTHER" id="PTHR12433:SF11">
    <property type="entry name" value="MEDIATOR OF RNA POLYMERASE II TRANSCRIPTION SUBUNIT 25"/>
    <property type="match status" value="1"/>
</dbReference>
<keyword evidence="3" id="KW-0472">Membrane</keyword>